<protein>
    <submittedName>
        <fullName evidence="1">Uncharacterized protein</fullName>
    </submittedName>
</protein>
<evidence type="ECO:0000313" key="1">
    <source>
        <dbReference type="EMBL" id="KAK9143134.1"/>
    </source>
</evidence>
<keyword evidence="2" id="KW-1185">Reference proteome</keyword>
<dbReference type="AlphaFoldDB" id="A0AAP0K0D3"/>
<accession>A0AAP0K0D3</accession>
<dbReference type="EMBL" id="JBBNAF010000005">
    <property type="protein sequence ID" value="KAK9143134.1"/>
    <property type="molecule type" value="Genomic_DNA"/>
</dbReference>
<gene>
    <name evidence="1" type="ORF">Syun_012534</name>
</gene>
<reference evidence="1 2" key="1">
    <citation type="submission" date="2024-01" db="EMBL/GenBank/DDBJ databases">
        <title>Genome assemblies of Stephania.</title>
        <authorList>
            <person name="Yang L."/>
        </authorList>
    </citation>
    <scope>NUCLEOTIDE SEQUENCE [LARGE SCALE GENOMIC DNA]</scope>
    <source>
        <strain evidence="1">YNDBR</strain>
        <tissue evidence="1">Leaf</tissue>
    </source>
</reference>
<evidence type="ECO:0000313" key="2">
    <source>
        <dbReference type="Proteomes" id="UP001420932"/>
    </source>
</evidence>
<dbReference type="Proteomes" id="UP001420932">
    <property type="component" value="Unassembled WGS sequence"/>
</dbReference>
<comment type="caution">
    <text evidence="1">The sequence shown here is derived from an EMBL/GenBank/DDBJ whole genome shotgun (WGS) entry which is preliminary data.</text>
</comment>
<sequence length="49" mass="5735">MPKREFLSIRCLTIFLLLEQVVMQDVGIVMLLQLLQLNHPFLLLVRLDA</sequence>
<proteinExistence type="predicted"/>
<organism evidence="1 2">
    <name type="scientific">Stephania yunnanensis</name>
    <dbReference type="NCBI Taxonomy" id="152371"/>
    <lineage>
        <taxon>Eukaryota</taxon>
        <taxon>Viridiplantae</taxon>
        <taxon>Streptophyta</taxon>
        <taxon>Embryophyta</taxon>
        <taxon>Tracheophyta</taxon>
        <taxon>Spermatophyta</taxon>
        <taxon>Magnoliopsida</taxon>
        <taxon>Ranunculales</taxon>
        <taxon>Menispermaceae</taxon>
        <taxon>Menispermoideae</taxon>
        <taxon>Cissampelideae</taxon>
        <taxon>Stephania</taxon>
    </lineage>
</organism>
<name>A0AAP0K0D3_9MAGN</name>